<proteinExistence type="predicted"/>
<evidence type="ECO:0000313" key="2">
    <source>
        <dbReference type="EMBL" id="PHH55186.1"/>
    </source>
</evidence>
<sequence>MSSHQHPILPPSALEPLTPEELAEMRTSSQHMRQVHAARRQRQRIAASSRVLTDPDEADRPALEFSQSISHLPQHRSYFFDDLGSSCGATASSPAQQRPASSRAAVHFADTTQSRTFAAEATPATLAQTMARREPLHDEPPTASSVHTVHAEALTRANEDRVALEALLRSFAHSPPHENTPNTAEDSGSVWRPPPSPQEERRAQEPPLVPVISWSDGQVEQVVMSSEGESDKAESPFRKDSNEEGQAIEGESTVVIDIAPATHDKPAMRRNTTAPQGVTAPALAEEQPIVIDSQDQEPAGTGASAHFEPTSFIEATGLARDSHTDNGAETQDGTSRQPRRRRRLARIWMRVQRVFRRN</sequence>
<feature type="region of interest" description="Disordered" evidence="1">
    <location>
        <begin position="86"/>
        <end position="105"/>
    </location>
</feature>
<keyword evidence="3" id="KW-1185">Reference proteome</keyword>
<accession>A0A2C5XF37</accession>
<feature type="region of interest" description="Disordered" evidence="1">
    <location>
        <begin position="171"/>
        <end position="247"/>
    </location>
</feature>
<feature type="region of interest" description="Disordered" evidence="1">
    <location>
        <begin position="24"/>
        <end position="68"/>
    </location>
</feature>
<reference evidence="2 3" key="1">
    <citation type="journal article" date="2013" name="Fungal Biol.">
        <title>Analysis of microsatellite markers in the genome of the plant pathogen Ceratocystis fimbriata.</title>
        <authorList>
            <person name="Simpson M.C."/>
            <person name="Wilken P.M."/>
            <person name="Coetzee M.P."/>
            <person name="Wingfield M.J."/>
            <person name="Wingfield B.D."/>
        </authorList>
    </citation>
    <scope>NUCLEOTIDE SEQUENCE [LARGE SCALE GENOMIC DNA]</scope>
    <source>
        <strain evidence="2 3">CBS 114723</strain>
    </source>
</reference>
<evidence type="ECO:0000256" key="1">
    <source>
        <dbReference type="SAM" id="MobiDB-lite"/>
    </source>
</evidence>
<name>A0A2C5XF37_9PEZI</name>
<protein>
    <submittedName>
        <fullName evidence="2">Uncharacterized protein</fullName>
    </submittedName>
</protein>
<feature type="region of interest" description="Disordered" evidence="1">
    <location>
        <begin position="313"/>
        <end position="343"/>
    </location>
</feature>
<reference evidence="2 3" key="2">
    <citation type="journal article" date="2013" name="IMA Fungus">
        <title>IMA Genome-F 1: Ceratocystis fimbriata: Draft nuclear genome sequence for the plant pathogen, Ceratocystis fimbriata.</title>
        <authorList>
            <person name="Wilken P.M."/>
            <person name="Steenkamp E.T."/>
            <person name="Wingfield M.J."/>
            <person name="de Beer Z.W."/>
            <person name="Wingfield B.D."/>
        </authorList>
    </citation>
    <scope>NUCLEOTIDE SEQUENCE [LARGE SCALE GENOMIC DNA]</scope>
    <source>
        <strain evidence="2 3">CBS 114723</strain>
    </source>
</reference>
<gene>
    <name evidence="2" type="ORF">CFIMG_007479RA00001</name>
</gene>
<feature type="compositionally biased region" description="Low complexity" evidence="1">
    <location>
        <begin position="91"/>
        <end position="105"/>
    </location>
</feature>
<feature type="compositionally biased region" description="Basic residues" evidence="1">
    <location>
        <begin position="33"/>
        <end position="43"/>
    </location>
</feature>
<evidence type="ECO:0000313" key="3">
    <source>
        <dbReference type="Proteomes" id="UP000222788"/>
    </source>
</evidence>
<dbReference type="Proteomes" id="UP000222788">
    <property type="component" value="Unassembled WGS sequence"/>
</dbReference>
<comment type="caution">
    <text evidence="2">The sequence shown here is derived from an EMBL/GenBank/DDBJ whole genome shotgun (WGS) entry which is preliminary data.</text>
</comment>
<organism evidence="2 3">
    <name type="scientific">Ceratocystis fimbriata CBS 114723</name>
    <dbReference type="NCBI Taxonomy" id="1035309"/>
    <lineage>
        <taxon>Eukaryota</taxon>
        <taxon>Fungi</taxon>
        <taxon>Dikarya</taxon>
        <taxon>Ascomycota</taxon>
        <taxon>Pezizomycotina</taxon>
        <taxon>Sordariomycetes</taxon>
        <taxon>Hypocreomycetidae</taxon>
        <taxon>Microascales</taxon>
        <taxon>Ceratocystidaceae</taxon>
        <taxon>Ceratocystis</taxon>
    </lineage>
</organism>
<feature type="compositionally biased region" description="Polar residues" evidence="1">
    <location>
        <begin position="177"/>
        <end position="186"/>
    </location>
</feature>
<dbReference type="AlphaFoldDB" id="A0A2C5XF37"/>
<feature type="compositionally biased region" description="Basic and acidic residues" evidence="1">
    <location>
        <begin position="229"/>
        <end position="242"/>
    </location>
</feature>
<dbReference type="EMBL" id="APWK03000014">
    <property type="protein sequence ID" value="PHH55186.1"/>
    <property type="molecule type" value="Genomic_DNA"/>
</dbReference>